<dbReference type="NCBIfam" id="TIGR00229">
    <property type="entry name" value="sensory_box"/>
    <property type="match status" value="2"/>
</dbReference>
<protein>
    <recommendedName>
        <fullName evidence="6">Diguanylate cyclase/phosphodiesterase with PAS/PAC and GAF sensor(S)</fullName>
    </recommendedName>
</protein>
<proteinExistence type="predicted"/>
<dbReference type="CDD" id="cd01948">
    <property type="entry name" value="EAL"/>
    <property type="match status" value="1"/>
</dbReference>
<reference evidence="4 5" key="1">
    <citation type="submission" date="2016-02" db="EMBL/GenBank/DDBJ databases">
        <authorList>
            <person name="Wen L."/>
            <person name="He K."/>
            <person name="Yang H."/>
        </authorList>
    </citation>
    <scope>NUCLEOTIDE SEQUENCE [LARGE SCALE GENOMIC DNA]</scope>
    <source>
        <strain evidence="4">ShG14-8</strain>
    </source>
</reference>
<dbReference type="PANTHER" id="PTHR44757">
    <property type="entry name" value="DIGUANYLATE CYCLASE DGCP"/>
    <property type="match status" value="1"/>
</dbReference>
<accession>A0A139BV85</accession>
<dbReference type="InterPro" id="IPR035919">
    <property type="entry name" value="EAL_sf"/>
</dbReference>
<dbReference type="PROSITE" id="PS50112">
    <property type="entry name" value="PAS"/>
    <property type="match status" value="1"/>
</dbReference>
<evidence type="ECO:0000313" key="4">
    <source>
        <dbReference type="EMBL" id="KXS32625.1"/>
    </source>
</evidence>
<dbReference type="PROSITE" id="PS50887">
    <property type="entry name" value="GGDEF"/>
    <property type="match status" value="1"/>
</dbReference>
<dbReference type="InterPro" id="IPR029787">
    <property type="entry name" value="Nucleotide_cyclase"/>
</dbReference>
<dbReference type="InterPro" id="IPR001633">
    <property type="entry name" value="EAL_dom"/>
</dbReference>
<dbReference type="SUPFAM" id="SSF55785">
    <property type="entry name" value="PYP-like sensor domain (PAS domain)"/>
    <property type="match status" value="2"/>
</dbReference>
<feature type="domain" description="EAL" evidence="2">
    <location>
        <begin position="803"/>
        <end position="1057"/>
    </location>
</feature>
<dbReference type="Pfam" id="PF13185">
    <property type="entry name" value="GAF_2"/>
    <property type="match status" value="2"/>
</dbReference>
<dbReference type="SMART" id="SM00267">
    <property type="entry name" value="GGDEF"/>
    <property type="match status" value="1"/>
</dbReference>
<feature type="domain" description="PAS" evidence="1">
    <location>
        <begin position="21"/>
        <end position="69"/>
    </location>
</feature>
<dbReference type="Gene3D" id="3.20.20.450">
    <property type="entry name" value="EAL domain"/>
    <property type="match status" value="1"/>
</dbReference>
<comment type="caution">
    <text evidence="4">The sequence shown here is derived from an EMBL/GenBank/DDBJ whole genome shotgun (WGS) entry which is preliminary data.</text>
</comment>
<dbReference type="Gene3D" id="3.30.450.40">
    <property type="match status" value="2"/>
</dbReference>
<dbReference type="PROSITE" id="PS50883">
    <property type="entry name" value="EAL"/>
    <property type="match status" value="1"/>
</dbReference>
<dbReference type="Gene3D" id="3.30.450.20">
    <property type="entry name" value="PAS domain"/>
    <property type="match status" value="2"/>
</dbReference>
<dbReference type="PANTHER" id="PTHR44757:SF2">
    <property type="entry name" value="BIOFILM ARCHITECTURE MAINTENANCE PROTEIN MBAA"/>
    <property type="match status" value="1"/>
</dbReference>
<feature type="domain" description="GGDEF" evidence="3">
    <location>
        <begin position="661"/>
        <end position="795"/>
    </location>
</feature>
<dbReference type="InterPro" id="IPR035965">
    <property type="entry name" value="PAS-like_dom_sf"/>
</dbReference>
<dbReference type="InterPro" id="IPR000014">
    <property type="entry name" value="PAS"/>
</dbReference>
<dbReference type="SMART" id="SM00091">
    <property type="entry name" value="PAS"/>
    <property type="match status" value="2"/>
</dbReference>
<dbReference type="Proteomes" id="UP000070578">
    <property type="component" value="Unassembled WGS sequence"/>
</dbReference>
<evidence type="ECO:0000313" key="5">
    <source>
        <dbReference type="Proteomes" id="UP000070578"/>
    </source>
</evidence>
<dbReference type="PATRIC" id="fig|1796491.3.peg.1333"/>
<dbReference type="CDD" id="cd00130">
    <property type="entry name" value="PAS"/>
    <property type="match status" value="2"/>
</dbReference>
<reference evidence="4 5" key="2">
    <citation type="submission" date="2016-03" db="EMBL/GenBank/DDBJ databases">
        <title>New uncultured bacterium of the family Gallionellaceae from acid mine drainage: description and reconstruction of genome based on metagenomic analysis of microbial community.</title>
        <authorList>
            <person name="Kadnikov V."/>
            <person name="Ivasenko D."/>
            <person name="Beletsky A."/>
            <person name="Mardanov A."/>
            <person name="Danilova E."/>
            <person name="Pimenov N."/>
            <person name="Karnachuk O."/>
            <person name="Ravin N."/>
        </authorList>
    </citation>
    <scope>NUCLEOTIDE SEQUENCE [LARGE SCALE GENOMIC DNA]</scope>
    <source>
        <strain evidence="4">ShG14-8</strain>
    </source>
</reference>
<evidence type="ECO:0000259" key="1">
    <source>
        <dbReference type="PROSITE" id="PS50112"/>
    </source>
</evidence>
<dbReference type="CDD" id="cd01949">
    <property type="entry name" value="GGDEF"/>
    <property type="match status" value="1"/>
</dbReference>
<dbReference type="SMART" id="SM00065">
    <property type="entry name" value="GAF"/>
    <property type="match status" value="2"/>
</dbReference>
<dbReference type="SUPFAM" id="SSF55781">
    <property type="entry name" value="GAF domain-like"/>
    <property type="match status" value="2"/>
</dbReference>
<dbReference type="InterPro" id="IPR003018">
    <property type="entry name" value="GAF"/>
</dbReference>
<dbReference type="AlphaFoldDB" id="A0A139BV85"/>
<dbReference type="InterPro" id="IPR000160">
    <property type="entry name" value="GGDEF_dom"/>
</dbReference>
<evidence type="ECO:0000259" key="2">
    <source>
        <dbReference type="PROSITE" id="PS50883"/>
    </source>
</evidence>
<sequence>MPSDHSVSSVADAVGAALRISESRYRRLFETARDGILLLNADTAQIEDVNPYLVEMLGYTHAEFLGKKLWEIGAFADRAESKEMFAQLQATGYVRYKDLPLKTKSGTEIAVEFVSNSYDCEGIKVIQCNIRNITERKTAEAKIQRYTKLYTALSQCNKSIVHCTSEDELFLQVCRAAVQFGGMKMAWVGLVDSKTRMVRPVASFGDGTGYLNDMSVSVDADNPFGLGPIGTAIRENRLYWCQDYMGDPSTAPWHQRAVLAGLAASASLPLHRNGVVIGAFTLFAGEINPFDEAARDLLVEMSADISFALDNFARESRRERAEEEIKYKNTILKTQQETSLDAILVVGENGEIISFNQNFIELWQLAPQLVSAHVDAPVLQFVADQVENLEEFTARVRYLYRHRDEKSREEIPLKDGRIIDRYSAPVIGEDGKHFGRVWYFRDITENKRAEARITFLNRVYAVLSGINSLIVRVLDRDELFRQACSVAVEVGGFRMALITSVDRNTMKILLVASAGKDAALVNAIKNAFSSGELAASSMIVPAIRENKVVVSNDTLSDSRVLLGKQYAESGIRSMIVLPLLVSGEAVGMITLYASETEFFHDAEIKLLTELAGDVSFAIDHISKQERLDYLAYYDVLTGLANRTLFLDRVTQYMRGAVQGGYKLAIGLIDIERFKNINDSLGRATGDALLRQVAEWMTQNAGDANLLARIDADHFALVMPEVRQNEDLARLVEKTMAAFVQHPFLLDDTVFRIGIKVGIALFPDDGDDADTLLRNAEAALKKAKESGERYLFHTQKMTEAVASKLTLENQLRQAYDNEEFVLHYQPKVNLVSGKVTSAEALIRWNDPRTGLVPPGRFIPILEETGLIYDVGRWALRQAIADYLRWRAAGLAAVRIAVNVSPLQLRNRGFIAEIEQKIGIDAHAAEGLELEITESLIMADVRHSIASLQAIRAMGVTIAVDDFGTGFSSLSYLVRLPVDTLKIDRSFVTGMAAGPEGLALVSTIIKLAHSLNLKVVAEGVETREQSRLLRLLSCDEMQGFLFSKAVASEIFEAKFLALAAAG</sequence>
<dbReference type="NCBIfam" id="TIGR00254">
    <property type="entry name" value="GGDEF"/>
    <property type="match status" value="1"/>
</dbReference>
<dbReference type="Pfam" id="PF00563">
    <property type="entry name" value="EAL"/>
    <property type="match status" value="1"/>
</dbReference>
<dbReference type="Pfam" id="PF13426">
    <property type="entry name" value="PAS_9"/>
    <property type="match status" value="1"/>
</dbReference>
<evidence type="ECO:0000259" key="3">
    <source>
        <dbReference type="PROSITE" id="PS50887"/>
    </source>
</evidence>
<organism evidence="4 5">
    <name type="scientific">Candidatus Gallionella acididurans</name>
    <dbReference type="NCBI Taxonomy" id="1796491"/>
    <lineage>
        <taxon>Bacteria</taxon>
        <taxon>Pseudomonadati</taxon>
        <taxon>Pseudomonadota</taxon>
        <taxon>Betaproteobacteria</taxon>
        <taxon>Nitrosomonadales</taxon>
        <taxon>Gallionellaceae</taxon>
        <taxon>Gallionella</taxon>
    </lineage>
</organism>
<dbReference type="InterPro" id="IPR043128">
    <property type="entry name" value="Rev_trsase/Diguanyl_cyclase"/>
</dbReference>
<dbReference type="Pfam" id="PF00990">
    <property type="entry name" value="GGDEF"/>
    <property type="match status" value="1"/>
</dbReference>
<dbReference type="InterPro" id="IPR029016">
    <property type="entry name" value="GAF-like_dom_sf"/>
</dbReference>
<dbReference type="EMBL" id="LSLI01000023">
    <property type="protein sequence ID" value="KXS32625.1"/>
    <property type="molecule type" value="Genomic_DNA"/>
</dbReference>
<name>A0A139BV85_9PROT</name>
<dbReference type="SUPFAM" id="SSF141868">
    <property type="entry name" value="EAL domain-like"/>
    <property type="match status" value="1"/>
</dbReference>
<gene>
    <name evidence="4" type="ORF">AWT59_1220</name>
</gene>
<evidence type="ECO:0008006" key="6">
    <source>
        <dbReference type="Google" id="ProtNLM"/>
    </source>
</evidence>
<dbReference type="SMART" id="SM00052">
    <property type="entry name" value="EAL"/>
    <property type="match status" value="1"/>
</dbReference>
<dbReference type="Pfam" id="PF13188">
    <property type="entry name" value="PAS_8"/>
    <property type="match status" value="1"/>
</dbReference>
<dbReference type="SUPFAM" id="SSF55073">
    <property type="entry name" value="Nucleotide cyclase"/>
    <property type="match status" value="1"/>
</dbReference>
<dbReference type="InterPro" id="IPR052155">
    <property type="entry name" value="Biofilm_reg_signaling"/>
</dbReference>
<dbReference type="Gene3D" id="3.30.70.270">
    <property type="match status" value="1"/>
</dbReference>